<feature type="compositionally biased region" description="Basic and acidic residues" evidence="1">
    <location>
        <begin position="50"/>
        <end position="59"/>
    </location>
</feature>
<organism evidence="2 3">
    <name type="scientific">Mucilaginibacter pineti</name>
    <dbReference type="NCBI Taxonomy" id="1391627"/>
    <lineage>
        <taxon>Bacteria</taxon>
        <taxon>Pseudomonadati</taxon>
        <taxon>Bacteroidota</taxon>
        <taxon>Sphingobacteriia</taxon>
        <taxon>Sphingobacteriales</taxon>
        <taxon>Sphingobacteriaceae</taxon>
        <taxon>Mucilaginibacter</taxon>
    </lineage>
</organism>
<feature type="compositionally biased region" description="Basic residues" evidence="1">
    <location>
        <begin position="1"/>
        <end position="11"/>
    </location>
</feature>
<dbReference type="AlphaFoldDB" id="A0A1G7GLT5"/>
<reference evidence="2 3" key="1">
    <citation type="submission" date="2016-10" db="EMBL/GenBank/DDBJ databases">
        <authorList>
            <person name="de Groot N.N."/>
        </authorList>
    </citation>
    <scope>NUCLEOTIDE SEQUENCE [LARGE SCALE GENOMIC DNA]</scope>
    <source>
        <strain evidence="2 3">47C3B</strain>
    </source>
</reference>
<dbReference type="EMBL" id="FNAI01000010">
    <property type="protein sequence ID" value="SDE89061.1"/>
    <property type="molecule type" value="Genomic_DNA"/>
</dbReference>
<sequence length="77" mass="8644">MSKKYILKPGKHQFAPGSPAVHSNDNLSDAEAQWYLEKYPHIASLFTSMPKDERTENTKVKRSKVSKSAVAEVSTNH</sequence>
<proteinExistence type="predicted"/>
<name>A0A1G7GLT5_9SPHI</name>
<keyword evidence="3" id="KW-1185">Reference proteome</keyword>
<feature type="region of interest" description="Disordered" evidence="1">
    <location>
        <begin position="1"/>
        <end position="23"/>
    </location>
</feature>
<feature type="region of interest" description="Disordered" evidence="1">
    <location>
        <begin position="50"/>
        <end position="77"/>
    </location>
</feature>
<gene>
    <name evidence="2" type="ORF">SAMN05216464_110204</name>
</gene>
<dbReference type="Proteomes" id="UP000199072">
    <property type="component" value="Unassembled WGS sequence"/>
</dbReference>
<feature type="compositionally biased region" description="Low complexity" evidence="1">
    <location>
        <begin position="66"/>
        <end position="77"/>
    </location>
</feature>
<accession>A0A1G7GLT5</accession>
<dbReference type="STRING" id="1391627.SAMN05216464_110204"/>
<protein>
    <submittedName>
        <fullName evidence="2">Uncharacterized protein</fullName>
    </submittedName>
</protein>
<evidence type="ECO:0000313" key="2">
    <source>
        <dbReference type="EMBL" id="SDE89061.1"/>
    </source>
</evidence>
<evidence type="ECO:0000313" key="3">
    <source>
        <dbReference type="Proteomes" id="UP000199072"/>
    </source>
</evidence>
<evidence type="ECO:0000256" key="1">
    <source>
        <dbReference type="SAM" id="MobiDB-lite"/>
    </source>
</evidence>